<feature type="binding site" evidence="5 6">
    <location>
        <position position="275"/>
    </location>
    <ligand>
        <name>Zn(2+)</name>
        <dbReference type="ChEBI" id="CHEBI:29105"/>
    </ligand>
</feature>
<dbReference type="GO" id="GO:0008898">
    <property type="term" value="F:S-adenosylmethionine-homocysteine S-methyltransferase activity"/>
    <property type="evidence" value="ECO:0007669"/>
    <property type="project" value="TreeGrafter"/>
</dbReference>
<reference evidence="8 9" key="1">
    <citation type="submission" date="2013-08" db="EMBL/GenBank/DDBJ databases">
        <title>The genome sequence of Knoellia aerolata.</title>
        <authorList>
            <person name="Zhu W."/>
            <person name="Wang G."/>
        </authorList>
    </citation>
    <scope>NUCLEOTIDE SEQUENCE [LARGE SCALE GENOMIC DNA]</scope>
    <source>
        <strain evidence="8 9">DSM 18566</strain>
    </source>
</reference>
<gene>
    <name evidence="8" type="primary">mmuM</name>
    <name evidence="8" type="ORF">N801_07840</name>
</gene>
<dbReference type="OrthoDB" id="9803687at2"/>
<name>A0A0A0JZ13_9MICO</name>
<dbReference type="GO" id="GO:0009086">
    <property type="term" value="P:methionine biosynthetic process"/>
    <property type="evidence" value="ECO:0007669"/>
    <property type="project" value="InterPro"/>
</dbReference>
<dbReference type="SUPFAM" id="SSF82282">
    <property type="entry name" value="Homocysteine S-methyltransferase"/>
    <property type="match status" value="1"/>
</dbReference>
<evidence type="ECO:0000256" key="6">
    <source>
        <dbReference type="PROSITE-ProRule" id="PRU00333"/>
    </source>
</evidence>
<evidence type="ECO:0000313" key="9">
    <source>
        <dbReference type="Proteomes" id="UP000030013"/>
    </source>
</evidence>
<proteinExistence type="predicted"/>
<dbReference type="STRING" id="1385519.N801_07840"/>
<dbReference type="GO" id="GO:0008270">
    <property type="term" value="F:zinc ion binding"/>
    <property type="evidence" value="ECO:0007669"/>
    <property type="project" value="InterPro"/>
</dbReference>
<protein>
    <submittedName>
        <fullName evidence="8">Homocysteine methyltransferase</fullName>
        <ecNumber evidence="8">2.1.1.10</ecNumber>
    </submittedName>
</protein>
<dbReference type="AlphaFoldDB" id="A0A0A0JZ13"/>
<dbReference type="Pfam" id="PF02574">
    <property type="entry name" value="S-methyl_trans"/>
    <property type="match status" value="1"/>
</dbReference>
<dbReference type="InterPro" id="IPR051486">
    <property type="entry name" value="Hcy_S-methyltransferase"/>
</dbReference>
<dbReference type="GO" id="GO:0032259">
    <property type="term" value="P:methylation"/>
    <property type="evidence" value="ECO:0007669"/>
    <property type="project" value="UniProtKB-KW"/>
</dbReference>
<dbReference type="PANTHER" id="PTHR46015:SF1">
    <property type="entry name" value="HOMOCYSTEINE S-METHYLTRANSFERASE-LIKE ISOFORM 1"/>
    <property type="match status" value="1"/>
</dbReference>
<dbReference type="EMBL" id="AVPL01000019">
    <property type="protein sequence ID" value="KGN41322.1"/>
    <property type="molecule type" value="Genomic_DNA"/>
</dbReference>
<dbReference type="Proteomes" id="UP000030013">
    <property type="component" value="Unassembled WGS sequence"/>
</dbReference>
<keyword evidence="1 6" id="KW-0489">Methyltransferase</keyword>
<dbReference type="eggNOG" id="COG2040">
    <property type="taxonomic scope" value="Bacteria"/>
</dbReference>
<dbReference type="InterPro" id="IPR036589">
    <property type="entry name" value="HCY_dom_sf"/>
</dbReference>
<feature type="domain" description="Hcy-binding" evidence="7">
    <location>
        <begin position="1"/>
        <end position="290"/>
    </location>
</feature>
<dbReference type="PIRSF" id="PIRSF037505">
    <property type="entry name" value="Betaine_HMT"/>
    <property type="match status" value="1"/>
</dbReference>
<dbReference type="RefSeq" id="WP_035936561.1">
    <property type="nucleotide sequence ID" value="NZ_AVPL01000019.1"/>
</dbReference>
<evidence type="ECO:0000256" key="2">
    <source>
        <dbReference type="ARBA" id="ARBA00022679"/>
    </source>
</evidence>
<evidence type="ECO:0000313" key="8">
    <source>
        <dbReference type="EMBL" id="KGN41322.1"/>
    </source>
</evidence>
<keyword evidence="9" id="KW-1185">Reference proteome</keyword>
<sequence>MSSDEHPAPVVLDGGFATALESRGHDLSGLLWSARLLRDAPDEVVAVHRAFVDAGAEVVISASYQASHAGYARAGLTAEQCDADLESSVRLAREGADGRARVAASVGPWGAHLADGSEYTGYPGVRRGELRDFHARRLERLVAAGPDLVAVETLPELLEAEVVVDLLAEVAPDLPYWVSFSARGDARLTGGAPFAEAVDVVGGQAVAVGVNCTAPQHVEELLASAQASVPYVVYPNAGAVYDAGTKTWTDDGASQFPRASVRRWHELGARYLGGCCGIGTDGIRGISDALRT</sequence>
<dbReference type="InterPro" id="IPR003726">
    <property type="entry name" value="HCY_dom"/>
</dbReference>
<evidence type="ECO:0000256" key="3">
    <source>
        <dbReference type="ARBA" id="ARBA00022723"/>
    </source>
</evidence>
<dbReference type="InterPro" id="IPR017226">
    <property type="entry name" value="BHMT-like"/>
</dbReference>
<keyword evidence="2 6" id="KW-0808">Transferase</keyword>
<keyword evidence="3 5" id="KW-0479">Metal-binding</keyword>
<comment type="caution">
    <text evidence="8">The sequence shown here is derived from an EMBL/GenBank/DDBJ whole genome shotgun (WGS) entry which is preliminary data.</text>
</comment>
<organism evidence="8 9">
    <name type="scientific">Knoellia aerolata DSM 18566</name>
    <dbReference type="NCBI Taxonomy" id="1385519"/>
    <lineage>
        <taxon>Bacteria</taxon>
        <taxon>Bacillati</taxon>
        <taxon>Actinomycetota</taxon>
        <taxon>Actinomycetes</taxon>
        <taxon>Micrococcales</taxon>
        <taxon>Intrasporangiaceae</taxon>
        <taxon>Knoellia</taxon>
    </lineage>
</organism>
<evidence type="ECO:0000256" key="5">
    <source>
        <dbReference type="PIRSR" id="PIRSR037505-2"/>
    </source>
</evidence>
<dbReference type="Gene3D" id="3.20.20.330">
    <property type="entry name" value="Homocysteine-binding-like domain"/>
    <property type="match status" value="1"/>
</dbReference>
<evidence type="ECO:0000256" key="4">
    <source>
        <dbReference type="ARBA" id="ARBA00022833"/>
    </source>
</evidence>
<feature type="binding site" evidence="5 6">
    <location>
        <position position="212"/>
    </location>
    <ligand>
        <name>Zn(2+)</name>
        <dbReference type="ChEBI" id="CHEBI:29105"/>
    </ligand>
</feature>
<evidence type="ECO:0000256" key="1">
    <source>
        <dbReference type="ARBA" id="ARBA00022603"/>
    </source>
</evidence>
<accession>A0A0A0JZ13</accession>
<dbReference type="PROSITE" id="PS50970">
    <property type="entry name" value="HCY"/>
    <property type="match status" value="1"/>
</dbReference>
<feature type="binding site" evidence="5 6">
    <location>
        <position position="276"/>
    </location>
    <ligand>
        <name>Zn(2+)</name>
        <dbReference type="ChEBI" id="CHEBI:29105"/>
    </ligand>
</feature>
<dbReference type="NCBIfam" id="NF007020">
    <property type="entry name" value="PRK09485.1"/>
    <property type="match status" value="1"/>
</dbReference>
<dbReference type="EC" id="2.1.1.10" evidence="8"/>
<comment type="cofactor">
    <cofactor evidence="5">
        <name>Zn(2+)</name>
        <dbReference type="ChEBI" id="CHEBI:29105"/>
    </cofactor>
    <text evidence="5">Binds 1 zinc ion per subunit.</text>
</comment>
<evidence type="ECO:0000259" key="7">
    <source>
        <dbReference type="PROSITE" id="PS50970"/>
    </source>
</evidence>
<keyword evidence="4 5" id="KW-0862">Zinc</keyword>
<dbReference type="PANTHER" id="PTHR46015">
    <property type="entry name" value="ZGC:172121"/>
    <property type="match status" value="1"/>
</dbReference>
<dbReference type="GO" id="GO:0033528">
    <property type="term" value="P:S-methylmethionine cycle"/>
    <property type="evidence" value="ECO:0007669"/>
    <property type="project" value="TreeGrafter"/>
</dbReference>